<keyword evidence="7" id="KW-0418">Kinase</keyword>
<dbReference type="GO" id="GO:0005737">
    <property type="term" value="C:cytoplasm"/>
    <property type="evidence" value="ECO:0007669"/>
    <property type="project" value="TreeGrafter"/>
</dbReference>
<dbReference type="GO" id="GO:0004305">
    <property type="term" value="F:ethanolamine kinase activity"/>
    <property type="evidence" value="ECO:0007669"/>
    <property type="project" value="UniProtKB-EC"/>
</dbReference>
<dbReference type="EMBL" id="GEEE01011873">
    <property type="protein sequence ID" value="JAP51352.1"/>
    <property type="molecule type" value="Transcribed_RNA"/>
</dbReference>
<comment type="pathway">
    <text evidence="3">Phospholipid metabolism; phosphatidylethanolamine biosynthesis; phosphatidylethanolamine from ethanolamine: step 1/3.</text>
</comment>
<evidence type="ECO:0000256" key="2">
    <source>
        <dbReference type="ARBA" id="ARBA00023264"/>
    </source>
</evidence>
<keyword evidence="1" id="KW-0594">Phospholipid biosynthesis</keyword>
<dbReference type="InterPro" id="IPR011009">
    <property type="entry name" value="Kinase-like_dom_sf"/>
</dbReference>
<evidence type="ECO:0000256" key="1">
    <source>
        <dbReference type="ARBA" id="ARBA00023209"/>
    </source>
</evidence>
<protein>
    <recommendedName>
        <fullName evidence="5">ethanolamine kinase</fullName>
        <ecNumber evidence="5">2.7.1.82</ecNumber>
    </recommendedName>
</protein>
<dbReference type="Gene3D" id="3.90.1200.10">
    <property type="match status" value="1"/>
</dbReference>
<dbReference type="PANTHER" id="PTHR22603:SF66">
    <property type="entry name" value="ETHANOLAMINE KINASE"/>
    <property type="match status" value="1"/>
</dbReference>
<keyword evidence="1" id="KW-0444">Lipid biosynthesis</keyword>
<dbReference type="AlphaFoldDB" id="A0A0X3PSE8"/>
<comment type="similarity">
    <text evidence="4">Belongs to the choline/ethanolamine kinase family.</text>
</comment>
<dbReference type="PANTHER" id="PTHR22603">
    <property type="entry name" value="CHOLINE/ETHANOALAMINE KINASE"/>
    <property type="match status" value="1"/>
</dbReference>
<keyword evidence="2" id="KW-1208">Phospholipid metabolism</keyword>
<accession>A0A0X3PSE8</accession>
<gene>
    <name evidence="7" type="primary">EKI2</name>
    <name evidence="7" type="ORF">TR112813</name>
</gene>
<evidence type="ECO:0000313" key="7">
    <source>
        <dbReference type="EMBL" id="JAP51352.1"/>
    </source>
</evidence>
<evidence type="ECO:0000256" key="3">
    <source>
        <dbReference type="ARBA" id="ARBA00037883"/>
    </source>
</evidence>
<feature type="compositionally biased region" description="Low complexity" evidence="6">
    <location>
        <begin position="258"/>
        <end position="268"/>
    </location>
</feature>
<dbReference type="EC" id="2.7.1.82" evidence="5"/>
<feature type="region of interest" description="Disordered" evidence="6">
    <location>
        <begin position="244"/>
        <end position="268"/>
    </location>
</feature>
<organism evidence="7">
    <name type="scientific">Schistocephalus solidus</name>
    <name type="common">Tapeworm</name>
    <dbReference type="NCBI Taxonomy" id="70667"/>
    <lineage>
        <taxon>Eukaryota</taxon>
        <taxon>Metazoa</taxon>
        <taxon>Spiralia</taxon>
        <taxon>Lophotrochozoa</taxon>
        <taxon>Platyhelminthes</taxon>
        <taxon>Cestoda</taxon>
        <taxon>Eucestoda</taxon>
        <taxon>Diphyllobothriidea</taxon>
        <taxon>Diphyllobothriidae</taxon>
        <taxon>Schistocephalus</taxon>
    </lineage>
</organism>
<dbReference type="Gene3D" id="3.30.200.20">
    <property type="entry name" value="Phosphorylase Kinase, domain 1"/>
    <property type="match status" value="1"/>
</dbReference>
<sequence length="268" mass="30214">MLNLVKELSLSITGPADIPNIHLLISEIRPIWDLSSVQIKVFNEGTSNTLFAVYTGLDLSPENCLLVRIFGAQTELYIDRKHEAVYLWILHKLGFASEVFAKFTNGICYEYIPGFVPSYEFALEPNNYKMIAEKMAHLHALPIRATVERFLTETDFVVSEEACVLKHIHRYIELLPPDESPMPENFKAVNILENYGKHKHAYPSEYPSRADLLEEARFLKRILEGAKSPVAFCHNDLLLGNMLISPNQGTPNPPPSPSSTSISTFKPA</sequence>
<keyword evidence="7" id="KW-0808">Transferase</keyword>
<evidence type="ECO:0000256" key="5">
    <source>
        <dbReference type="ARBA" id="ARBA00038874"/>
    </source>
</evidence>
<dbReference type="GO" id="GO:0006646">
    <property type="term" value="P:phosphatidylethanolamine biosynthetic process"/>
    <property type="evidence" value="ECO:0007669"/>
    <property type="project" value="TreeGrafter"/>
</dbReference>
<evidence type="ECO:0000256" key="6">
    <source>
        <dbReference type="SAM" id="MobiDB-lite"/>
    </source>
</evidence>
<reference evidence="7" key="1">
    <citation type="submission" date="2016-01" db="EMBL/GenBank/DDBJ databases">
        <title>Reference transcriptome for the parasite Schistocephalus solidus: insights into the molecular evolution of parasitism.</title>
        <authorList>
            <person name="Hebert F.O."/>
            <person name="Grambauer S."/>
            <person name="Barber I."/>
            <person name="Landry C.R."/>
            <person name="Aubin-Horth N."/>
        </authorList>
    </citation>
    <scope>NUCLEOTIDE SEQUENCE</scope>
</reference>
<name>A0A0X3PSE8_SCHSO</name>
<dbReference type="Pfam" id="PF01633">
    <property type="entry name" value="Choline_kinase"/>
    <property type="match status" value="1"/>
</dbReference>
<dbReference type="SUPFAM" id="SSF56112">
    <property type="entry name" value="Protein kinase-like (PK-like)"/>
    <property type="match status" value="1"/>
</dbReference>
<keyword evidence="1" id="KW-0443">Lipid metabolism</keyword>
<evidence type="ECO:0000256" key="4">
    <source>
        <dbReference type="ARBA" id="ARBA00038211"/>
    </source>
</evidence>
<proteinExistence type="inferred from homology"/>